<dbReference type="OrthoDB" id="9805366at2"/>
<dbReference type="FunFam" id="3.40.50.2000:FF:000009">
    <property type="entry name" value="Sterol 3-beta-glucosyltransferase UGT80A2"/>
    <property type="match status" value="1"/>
</dbReference>
<keyword evidence="3" id="KW-1185">Reference proteome</keyword>
<evidence type="ECO:0000313" key="2">
    <source>
        <dbReference type="EMBL" id="SHI03630.1"/>
    </source>
</evidence>
<evidence type="ECO:0000259" key="1">
    <source>
        <dbReference type="Pfam" id="PF06722"/>
    </source>
</evidence>
<dbReference type="PANTHER" id="PTHR48050">
    <property type="entry name" value="STEROL 3-BETA-GLUCOSYLTRANSFERASE"/>
    <property type="match status" value="1"/>
</dbReference>
<dbReference type="GO" id="GO:0016758">
    <property type="term" value="F:hexosyltransferase activity"/>
    <property type="evidence" value="ECO:0007669"/>
    <property type="project" value="UniProtKB-ARBA"/>
</dbReference>
<name>A0A1M5XV09_9CLOT</name>
<dbReference type="Pfam" id="PF06722">
    <property type="entry name" value="EryCIII-like_C"/>
    <property type="match status" value="1"/>
</dbReference>
<gene>
    <name evidence="2" type="ORF">SAMN02745207_03955</name>
</gene>
<dbReference type="STRING" id="1121316.SAMN02745207_03955"/>
<dbReference type="InterPro" id="IPR010610">
    <property type="entry name" value="EryCIII-like_C"/>
</dbReference>
<dbReference type="Gene3D" id="3.40.50.2000">
    <property type="entry name" value="Glycogen Phosphorylase B"/>
    <property type="match status" value="1"/>
</dbReference>
<dbReference type="PANTHER" id="PTHR48050:SF13">
    <property type="entry name" value="STEROL 3-BETA-GLUCOSYLTRANSFERASE UGT80A2"/>
    <property type="match status" value="1"/>
</dbReference>
<protein>
    <submittedName>
        <fullName evidence="2">UDP-glucoronosyl and UDP-glucosyl transferase</fullName>
    </submittedName>
</protein>
<keyword evidence="2" id="KW-0808">Transferase</keyword>
<dbReference type="AlphaFoldDB" id="A0A1M5XV09"/>
<dbReference type="EMBL" id="FQXM01000038">
    <property type="protein sequence ID" value="SHI03630.1"/>
    <property type="molecule type" value="Genomic_DNA"/>
</dbReference>
<feature type="domain" description="Erythromycin biosynthesis protein CIII-like C-terminal" evidence="1">
    <location>
        <begin position="35"/>
        <end position="151"/>
    </location>
</feature>
<dbReference type="Proteomes" id="UP000184447">
    <property type="component" value="Unassembled WGS sequence"/>
</dbReference>
<accession>A0A1M5XV09</accession>
<dbReference type="InterPro" id="IPR050426">
    <property type="entry name" value="Glycosyltransferase_28"/>
</dbReference>
<proteinExistence type="predicted"/>
<evidence type="ECO:0000313" key="3">
    <source>
        <dbReference type="Proteomes" id="UP000184447"/>
    </source>
</evidence>
<organism evidence="2 3">
    <name type="scientific">Clostridium grantii DSM 8605</name>
    <dbReference type="NCBI Taxonomy" id="1121316"/>
    <lineage>
        <taxon>Bacteria</taxon>
        <taxon>Bacillati</taxon>
        <taxon>Bacillota</taxon>
        <taxon>Clostridia</taxon>
        <taxon>Eubacteriales</taxon>
        <taxon>Clostridiaceae</taxon>
        <taxon>Clostridium</taxon>
    </lineage>
</organism>
<sequence>MSMMNNHHKIGGIVIEALKKSGKRGIISGFGKPNNLTNNIFAVDSIPHTWLFKHVAAVCHHGGAGTSAAGFSAGVPSIIIPFSNDQFAWAHRSYELGIGVKPLYMKDLNVDDLAERIALAYDPNLQKKAKEIGEKIQAEQGAKECANIIIDILP</sequence>
<reference evidence="2 3" key="1">
    <citation type="submission" date="2016-11" db="EMBL/GenBank/DDBJ databases">
        <authorList>
            <person name="Jaros S."/>
            <person name="Januszkiewicz K."/>
            <person name="Wedrychowicz H."/>
        </authorList>
    </citation>
    <scope>NUCLEOTIDE SEQUENCE [LARGE SCALE GENOMIC DNA]</scope>
    <source>
        <strain evidence="2 3">DSM 8605</strain>
    </source>
</reference>
<dbReference type="SUPFAM" id="SSF53756">
    <property type="entry name" value="UDP-Glycosyltransferase/glycogen phosphorylase"/>
    <property type="match status" value="1"/>
</dbReference>